<dbReference type="Pfam" id="PF25231">
    <property type="entry name" value="DUF7847"/>
    <property type="match status" value="1"/>
</dbReference>
<feature type="transmembrane region" description="Helical" evidence="2">
    <location>
        <begin position="235"/>
        <end position="254"/>
    </location>
</feature>
<dbReference type="eggNOG" id="COG5473">
    <property type="taxonomic scope" value="Bacteria"/>
</dbReference>
<dbReference type="STRING" id="443218.AS9A_0880"/>
<dbReference type="KEGG" id="asd:AS9A_0880"/>
<dbReference type="InterPro" id="IPR010380">
    <property type="entry name" value="DUF975"/>
</dbReference>
<evidence type="ECO:0000313" key="4">
    <source>
        <dbReference type="EMBL" id="AEF39332.1"/>
    </source>
</evidence>
<dbReference type="SUPFAM" id="SSF101447">
    <property type="entry name" value="Formin homology 2 domain (FH2 domain)"/>
    <property type="match status" value="1"/>
</dbReference>
<protein>
    <submittedName>
        <fullName evidence="4">Hypothetical membrane protein</fullName>
    </submittedName>
</protein>
<dbReference type="InterPro" id="IPR057169">
    <property type="entry name" value="DUF7847"/>
</dbReference>
<dbReference type="HOGENOM" id="CLU_065990_1_0_11"/>
<dbReference type="PANTHER" id="PTHR40076:SF1">
    <property type="entry name" value="MEMBRANE PROTEIN"/>
    <property type="match status" value="1"/>
</dbReference>
<dbReference type="PANTHER" id="PTHR40076">
    <property type="entry name" value="MEMBRANE PROTEIN-RELATED"/>
    <property type="match status" value="1"/>
</dbReference>
<keyword evidence="2" id="KW-0472">Membrane</keyword>
<reference evidence="4 5" key="1">
    <citation type="journal article" date="2011" name="J. Bacteriol.">
        <title>Complete genome sequence of Amycolicicoccus subflavus DQS3-9A1T, an actinomycete isolated from crude oil-polluted soil.</title>
        <authorList>
            <person name="Cai M."/>
            <person name="Chen W.M."/>
            <person name="Nie Y."/>
            <person name="Chi C.Q."/>
            <person name="Wang Y.N."/>
            <person name="Tang Y.Q."/>
            <person name="Li G.Y."/>
            <person name="Wu X.L."/>
        </authorList>
    </citation>
    <scope>NUCLEOTIDE SEQUENCE [LARGE SCALE GENOMIC DNA]</scope>
    <source>
        <strain evidence="5">DSM 45089 / DQS3-9A1</strain>
    </source>
</reference>
<evidence type="ECO:0000256" key="2">
    <source>
        <dbReference type="SAM" id="Phobius"/>
    </source>
</evidence>
<keyword evidence="2" id="KW-1133">Transmembrane helix</keyword>
<dbReference type="Proteomes" id="UP000009235">
    <property type="component" value="Chromosome"/>
</dbReference>
<feature type="transmembrane region" description="Helical" evidence="2">
    <location>
        <begin position="130"/>
        <end position="151"/>
    </location>
</feature>
<feature type="domain" description="DUF7847" evidence="3">
    <location>
        <begin position="132"/>
        <end position="263"/>
    </location>
</feature>
<feature type="compositionally biased region" description="Pro residues" evidence="1">
    <location>
        <begin position="32"/>
        <end position="71"/>
    </location>
</feature>
<dbReference type="RefSeq" id="WP_013805681.1">
    <property type="nucleotide sequence ID" value="NC_015564.1"/>
</dbReference>
<name>F6EN15_HOYSD</name>
<proteinExistence type="predicted"/>
<sequence>MTQYPPGGQPPYGGGPGEPDDSGTGDQGWNPPSEPGGYPPPPPPQFGDYPPPPPPPGGFGPQGSYPPPPPGGGSYGQASGEFRIGDGVRWAWNRFADNWAIWVGFTLIIGVVNIVFSFAGSTGRDPDDIFAFGFVDLLATIISAVLGWMMIRGALYTADGMKPSFGDFANLNNILHLAIASILVGIMTAIGFVLLIIPGLIVAFLSMFVTHFVLDQNVDAITGIKSSWSLVSKNVVPLLLLILTLFGFGILGVITCGLGFLVVLPLMTMLSVYAYRTLTGRQPAL</sequence>
<dbReference type="AlphaFoldDB" id="F6EN15"/>
<evidence type="ECO:0000259" key="3">
    <source>
        <dbReference type="Pfam" id="PF25231"/>
    </source>
</evidence>
<evidence type="ECO:0000313" key="5">
    <source>
        <dbReference type="Proteomes" id="UP000009235"/>
    </source>
</evidence>
<evidence type="ECO:0000256" key="1">
    <source>
        <dbReference type="SAM" id="MobiDB-lite"/>
    </source>
</evidence>
<feature type="region of interest" description="Disordered" evidence="1">
    <location>
        <begin position="1"/>
        <end position="79"/>
    </location>
</feature>
<organism evidence="4 5">
    <name type="scientific">Hoyosella subflava (strain DSM 45089 / JCM 17490 / NBRC 109087 / DQS3-9A1)</name>
    <name type="common">Amycolicicoccus subflavus</name>
    <dbReference type="NCBI Taxonomy" id="443218"/>
    <lineage>
        <taxon>Bacteria</taxon>
        <taxon>Bacillati</taxon>
        <taxon>Actinomycetota</taxon>
        <taxon>Actinomycetes</taxon>
        <taxon>Mycobacteriales</taxon>
        <taxon>Hoyosellaceae</taxon>
        <taxon>Hoyosella</taxon>
    </lineage>
</organism>
<gene>
    <name evidence="4" type="ordered locus">AS9A_0880</name>
</gene>
<keyword evidence="2" id="KW-0812">Transmembrane</keyword>
<dbReference type="EMBL" id="CP002786">
    <property type="protein sequence ID" value="AEF39332.1"/>
    <property type="molecule type" value="Genomic_DNA"/>
</dbReference>
<accession>F6EN15</accession>
<dbReference type="OrthoDB" id="4829830at2"/>
<keyword evidence="5" id="KW-1185">Reference proteome</keyword>
<feature type="transmembrane region" description="Helical" evidence="2">
    <location>
        <begin position="99"/>
        <end position="118"/>
    </location>
</feature>